<dbReference type="VEuPathDB" id="FungiDB:PYU1_G013123"/>
<dbReference type="EnsemblProtists" id="PYU1_T013150">
    <property type="protein sequence ID" value="PYU1_T013150"/>
    <property type="gene ID" value="PYU1_G013123"/>
</dbReference>
<reference evidence="2" key="1">
    <citation type="journal article" date="2010" name="Genome Biol.">
        <title>Genome sequence of the necrotrophic plant pathogen Pythium ultimum reveals original pathogenicity mechanisms and effector repertoire.</title>
        <authorList>
            <person name="Levesque C.A."/>
            <person name="Brouwer H."/>
            <person name="Cano L."/>
            <person name="Hamilton J.P."/>
            <person name="Holt C."/>
            <person name="Huitema E."/>
            <person name="Raffaele S."/>
            <person name="Robideau G.P."/>
            <person name="Thines M."/>
            <person name="Win J."/>
            <person name="Zerillo M.M."/>
            <person name="Beakes G.W."/>
            <person name="Boore J.L."/>
            <person name="Busam D."/>
            <person name="Dumas B."/>
            <person name="Ferriera S."/>
            <person name="Fuerstenberg S.I."/>
            <person name="Gachon C.M."/>
            <person name="Gaulin E."/>
            <person name="Govers F."/>
            <person name="Grenville-Briggs L."/>
            <person name="Horner N."/>
            <person name="Hostetler J."/>
            <person name="Jiang R.H."/>
            <person name="Johnson J."/>
            <person name="Krajaejun T."/>
            <person name="Lin H."/>
            <person name="Meijer H.J."/>
            <person name="Moore B."/>
            <person name="Morris P."/>
            <person name="Phuntmart V."/>
            <person name="Puiu D."/>
            <person name="Shetty J."/>
            <person name="Stajich J.E."/>
            <person name="Tripathy S."/>
            <person name="Wawra S."/>
            <person name="van West P."/>
            <person name="Whitty B.R."/>
            <person name="Coutinho P.M."/>
            <person name="Henrissat B."/>
            <person name="Martin F."/>
            <person name="Thomas P.D."/>
            <person name="Tyler B.M."/>
            <person name="De Vries R.P."/>
            <person name="Kamoun S."/>
            <person name="Yandell M."/>
            <person name="Tisserat N."/>
            <person name="Buell C.R."/>
        </authorList>
    </citation>
    <scope>NUCLEOTIDE SEQUENCE</scope>
    <source>
        <strain evidence="2">DAOM:BR144</strain>
    </source>
</reference>
<dbReference type="HOGENOM" id="CLU_173649_0_0_1"/>
<accession>K3X7F1</accession>
<sequence length="85" mass="10179">MDEGEFRRMLERFPVVRKKTYARVEWNSMYDKDESKSTITSLHEDTQVSSIRESDSLRDAMGKFLDAYFSAQEIMKIQREFEKKT</sequence>
<organism evidence="1 2">
    <name type="scientific">Globisporangium ultimum (strain ATCC 200006 / CBS 805.95 / DAOM BR144)</name>
    <name type="common">Pythium ultimum</name>
    <dbReference type="NCBI Taxonomy" id="431595"/>
    <lineage>
        <taxon>Eukaryota</taxon>
        <taxon>Sar</taxon>
        <taxon>Stramenopiles</taxon>
        <taxon>Oomycota</taxon>
        <taxon>Peronosporomycetes</taxon>
        <taxon>Pythiales</taxon>
        <taxon>Pythiaceae</taxon>
        <taxon>Globisporangium</taxon>
    </lineage>
</organism>
<proteinExistence type="predicted"/>
<dbReference type="AlphaFoldDB" id="K3X7F1"/>
<dbReference type="eggNOG" id="ENOG502S6WU">
    <property type="taxonomic scope" value="Eukaryota"/>
</dbReference>
<evidence type="ECO:0000313" key="2">
    <source>
        <dbReference type="Proteomes" id="UP000019132"/>
    </source>
</evidence>
<dbReference type="InParanoid" id="K3X7F1"/>
<reference evidence="2" key="2">
    <citation type="submission" date="2010-04" db="EMBL/GenBank/DDBJ databases">
        <authorList>
            <person name="Buell R."/>
            <person name="Hamilton J."/>
            <person name="Hostetler J."/>
        </authorList>
    </citation>
    <scope>NUCLEOTIDE SEQUENCE [LARGE SCALE GENOMIC DNA]</scope>
    <source>
        <strain evidence="2">DAOM:BR144</strain>
    </source>
</reference>
<dbReference type="EMBL" id="GL376577">
    <property type="status" value="NOT_ANNOTATED_CDS"/>
    <property type="molecule type" value="Genomic_DNA"/>
</dbReference>
<protein>
    <submittedName>
        <fullName evidence="1">Uncharacterized protein</fullName>
    </submittedName>
</protein>
<reference evidence="1" key="3">
    <citation type="submission" date="2015-02" db="UniProtKB">
        <authorList>
            <consortium name="EnsemblProtists"/>
        </authorList>
    </citation>
    <scope>IDENTIFICATION</scope>
    <source>
        <strain evidence="1">DAOM BR144</strain>
    </source>
</reference>
<keyword evidence="2" id="KW-1185">Reference proteome</keyword>
<dbReference type="Proteomes" id="UP000019132">
    <property type="component" value="Unassembled WGS sequence"/>
</dbReference>
<name>K3X7F1_GLOUD</name>
<evidence type="ECO:0000313" key="1">
    <source>
        <dbReference type="EnsemblProtists" id="PYU1_T013150"/>
    </source>
</evidence>
<dbReference type="OMA" id="YARVEWN"/>